<feature type="transmembrane region" description="Helical" evidence="1">
    <location>
        <begin position="55"/>
        <end position="80"/>
    </location>
</feature>
<feature type="transmembrane region" description="Helical" evidence="1">
    <location>
        <begin position="87"/>
        <end position="113"/>
    </location>
</feature>
<dbReference type="Proteomes" id="UP000887574">
    <property type="component" value="Unplaced"/>
</dbReference>
<dbReference type="AlphaFoldDB" id="A0A915EUH8"/>
<sequence length="147" mass="16320">MPKIEFIYAIDSPRYRLCCCAARVSALVFAFLIAFYSFMHLIGSSLYAASESIPGLFIIFFFVSPMLGLIGSVLAIVGFFTKLSLLFILGGIANALYLLLAAVAITFFIVAGINYQVNVTGECPLLPPWFHTLVRAWYKFTKILWAV</sequence>
<reference evidence="3" key="1">
    <citation type="submission" date="2022-11" db="UniProtKB">
        <authorList>
            <consortium name="WormBaseParasite"/>
        </authorList>
    </citation>
    <scope>IDENTIFICATION</scope>
</reference>
<evidence type="ECO:0000313" key="3">
    <source>
        <dbReference type="WBParaSite" id="jg9415"/>
    </source>
</evidence>
<feature type="transmembrane region" description="Helical" evidence="1">
    <location>
        <begin position="21"/>
        <end position="43"/>
    </location>
</feature>
<name>A0A915EUH8_9BILA</name>
<keyword evidence="2" id="KW-1185">Reference proteome</keyword>
<evidence type="ECO:0000256" key="1">
    <source>
        <dbReference type="SAM" id="Phobius"/>
    </source>
</evidence>
<accession>A0A915EUH8</accession>
<protein>
    <submittedName>
        <fullName evidence="3">Uncharacterized protein</fullName>
    </submittedName>
</protein>
<keyword evidence="1" id="KW-0472">Membrane</keyword>
<dbReference type="WBParaSite" id="jg9415">
    <property type="protein sequence ID" value="jg9415"/>
    <property type="gene ID" value="jg9415"/>
</dbReference>
<proteinExistence type="predicted"/>
<keyword evidence="1" id="KW-0812">Transmembrane</keyword>
<evidence type="ECO:0000313" key="2">
    <source>
        <dbReference type="Proteomes" id="UP000887574"/>
    </source>
</evidence>
<keyword evidence="1" id="KW-1133">Transmembrane helix</keyword>
<organism evidence="2 3">
    <name type="scientific">Ditylenchus dipsaci</name>
    <dbReference type="NCBI Taxonomy" id="166011"/>
    <lineage>
        <taxon>Eukaryota</taxon>
        <taxon>Metazoa</taxon>
        <taxon>Ecdysozoa</taxon>
        <taxon>Nematoda</taxon>
        <taxon>Chromadorea</taxon>
        <taxon>Rhabditida</taxon>
        <taxon>Tylenchina</taxon>
        <taxon>Tylenchomorpha</taxon>
        <taxon>Sphaerularioidea</taxon>
        <taxon>Anguinidae</taxon>
        <taxon>Anguininae</taxon>
        <taxon>Ditylenchus</taxon>
    </lineage>
</organism>